<dbReference type="EMBL" id="PQSP01000004">
    <property type="protein sequence ID" value="RUS66440.1"/>
    <property type="molecule type" value="Genomic_DNA"/>
</dbReference>
<dbReference type="SUPFAM" id="SSF81901">
    <property type="entry name" value="HCP-like"/>
    <property type="match status" value="1"/>
</dbReference>
<name>A0A433SCI6_9BURK</name>
<organism evidence="3 4">
    <name type="scientific">Saezia sanguinis</name>
    <dbReference type="NCBI Taxonomy" id="1965230"/>
    <lineage>
        <taxon>Bacteria</taxon>
        <taxon>Pseudomonadati</taxon>
        <taxon>Pseudomonadota</taxon>
        <taxon>Betaproteobacteria</taxon>
        <taxon>Burkholderiales</taxon>
        <taxon>Saeziaceae</taxon>
        <taxon>Saezia</taxon>
    </lineage>
</organism>
<evidence type="ECO:0000259" key="2">
    <source>
        <dbReference type="Pfam" id="PF19933"/>
    </source>
</evidence>
<comment type="caution">
    <text evidence="3">The sequence shown here is derived from an EMBL/GenBank/DDBJ whole genome shotgun (WGS) entry which is preliminary data.</text>
</comment>
<dbReference type="Gene3D" id="1.25.40.10">
    <property type="entry name" value="Tetratricopeptide repeat domain"/>
    <property type="match status" value="1"/>
</dbReference>
<keyword evidence="4" id="KW-1185">Reference proteome</keyword>
<dbReference type="RefSeq" id="WP_126979936.1">
    <property type="nucleotide sequence ID" value="NZ_PQSP01000004.1"/>
</dbReference>
<feature type="chain" id="PRO_5019512223" description="DUF6396 domain-containing protein" evidence="1">
    <location>
        <begin position="30"/>
        <end position="378"/>
    </location>
</feature>
<dbReference type="InterPro" id="IPR045653">
    <property type="entry name" value="DUF6396"/>
</dbReference>
<keyword evidence="1" id="KW-0732">Signal</keyword>
<reference evidence="3 4" key="1">
    <citation type="submission" date="2018-01" db="EMBL/GenBank/DDBJ databases">
        <title>Saezia sanguinis gen. nov., sp. nov., in the order Burkholderiales isolated from human blood.</title>
        <authorList>
            <person name="Medina-Pascual M.J."/>
            <person name="Valdezate S."/>
            <person name="Monzon S."/>
            <person name="Cuesta I."/>
            <person name="Carrasco G."/>
            <person name="Villalon P."/>
            <person name="Saez-Nieto J.A."/>
        </authorList>
    </citation>
    <scope>NUCLEOTIDE SEQUENCE [LARGE SCALE GENOMIC DNA]</scope>
    <source>
        <strain evidence="3 4">CNM695-12</strain>
    </source>
</reference>
<evidence type="ECO:0000256" key="1">
    <source>
        <dbReference type="SAM" id="SignalP"/>
    </source>
</evidence>
<evidence type="ECO:0000313" key="3">
    <source>
        <dbReference type="EMBL" id="RUS66440.1"/>
    </source>
</evidence>
<feature type="signal peptide" evidence="1">
    <location>
        <begin position="1"/>
        <end position="29"/>
    </location>
</feature>
<proteinExistence type="predicted"/>
<dbReference type="AlphaFoldDB" id="A0A433SCI6"/>
<evidence type="ECO:0000313" key="4">
    <source>
        <dbReference type="Proteomes" id="UP000286947"/>
    </source>
</evidence>
<sequence precursor="true">MSFHTGQQRVRAIAALCLMAGLTCLVWFAQPCAAQPSKPPAKDYTRQEIEQLYGAVKPFDADRSAQELLSSCARWEPPVADPQARRWYRGATTLNAIAYRTIEQHQQMLILYEAAARKGHYQAVKNLTILYSESSLVRGGRFPAEPEKARAWLHYGLEQRWVGALEWLSTALHEGSAGYVANGQLSLMYLQKAADLGDPLAQYQLAEVYWDISRQVERKEALMECAAKGDLSAALHSWAGYRKIDGHAQEATRLYQRATMQGGVKGAQAAYVLYSAFAGDKNDQKRLGVTDDKPRAQAYREIKDALDENMFLRFPQLNEVLPLPPAKMPPWKGIYSAMSPDDAAYYQNPPPAEFYIEEVRRAGYMVPDGYLSQPVPER</sequence>
<dbReference type="Proteomes" id="UP000286947">
    <property type="component" value="Unassembled WGS sequence"/>
</dbReference>
<protein>
    <recommendedName>
        <fullName evidence="2">DUF6396 domain-containing protein</fullName>
    </recommendedName>
</protein>
<gene>
    <name evidence="3" type="ORF">CUZ56_01719</name>
</gene>
<dbReference type="OrthoDB" id="8578120at2"/>
<accession>A0A433SCI6</accession>
<dbReference type="InterPro" id="IPR011990">
    <property type="entry name" value="TPR-like_helical_dom_sf"/>
</dbReference>
<dbReference type="Pfam" id="PF19933">
    <property type="entry name" value="DUF6396"/>
    <property type="match status" value="1"/>
</dbReference>
<feature type="domain" description="DUF6396" evidence="2">
    <location>
        <begin position="269"/>
        <end position="359"/>
    </location>
</feature>